<dbReference type="RefSeq" id="WP_067401814.1">
    <property type="nucleotide sequence ID" value="NZ_LZEY01000016.1"/>
</dbReference>
<organism evidence="1 2">
    <name type="scientific">Morganella psychrotolerans</name>
    <dbReference type="NCBI Taxonomy" id="368603"/>
    <lineage>
        <taxon>Bacteria</taxon>
        <taxon>Pseudomonadati</taxon>
        <taxon>Pseudomonadota</taxon>
        <taxon>Gammaproteobacteria</taxon>
        <taxon>Enterobacterales</taxon>
        <taxon>Morganellaceae</taxon>
        <taxon>Morganella</taxon>
    </lineage>
</organism>
<evidence type="ECO:0000313" key="1">
    <source>
        <dbReference type="EMBL" id="OBU10148.1"/>
    </source>
</evidence>
<dbReference type="AlphaFoldDB" id="A0A1B8HL85"/>
<dbReference type="Gene3D" id="2.180.10.10">
    <property type="entry name" value="RHS repeat-associated core"/>
    <property type="match status" value="1"/>
</dbReference>
<sequence>DAEGNQQRVTYDIAGLLRTSRIILKNGTEKTIIKSVDYSAAGQKLREEHGNDVVTTYTYEPQTQRLIAIKTEHPAKKNVLQDLRYEYDPVGNVLCITNDAEETRFWHNQKVVPENTYIYDSLYQLVSATGREMANAGQQSSSLPDISTFDEATYTNYTRHYSYDRAGNMTHIRHSAPATNNNYTTEITVSNRSNRAVLKTLAATPDKVDALFTPGGQQTQLMPGQTLAWTARAELRKVTPVTRTGAAGDSEHYHYGADSRRILKISKQKTGNSTQIQRVVYLPGLELRTGTENYQVICAGESGRAQVRYLHWTDGKKDHLRFSYDNLTGSSGLETDGDGNLLSQEEYYPFGGTAVLVKKKNAEIDYKTHRYSGKERDATGLYYYGYRYYQPWAGRWLSSDPAGTVDGLNLYAMVRNNPVSMKDEDGRVAEWLDLAYPHKKQDMVERIYKKNPIVKAHHEDFTAETKKILDETKANEFSLKGLKQKDKEKKMRSIKYTNAKLKSYAAHAGFLNISGEGAGVFKTGFINLPGSLGNKNTFPGVRLMDEKVKQGFEDFSPSTLKTTKKWRPEMSLGNYQVTDTHAFISEIKNRYAESGIPLTDVVENRIREHIKDNNNILPKMAGIAGLHAEVQALNSIVSMAGAEESVSGKLSSSYIYTQRLTGAKNEDFPACHNCSGIISGLENVMTGRVKNHARLTRRNSVA</sequence>
<evidence type="ECO:0008006" key="3">
    <source>
        <dbReference type="Google" id="ProtNLM"/>
    </source>
</evidence>
<comment type="caution">
    <text evidence="1">The sequence shown here is derived from an EMBL/GenBank/DDBJ whole genome shotgun (WGS) entry which is preliminary data.</text>
</comment>
<reference evidence="2" key="1">
    <citation type="submission" date="2016-06" db="EMBL/GenBank/DDBJ databases">
        <authorList>
            <person name="Butler K."/>
        </authorList>
    </citation>
    <scope>NUCLEOTIDE SEQUENCE [LARGE SCALE GENOMIC DNA]</scope>
    <source>
        <strain evidence="2">GCSL-Mp20</strain>
    </source>
</reference>
<dbReference type="OrthoDB" id="8596416at2"/>
<proteinExistence type="predicted"/>
<dbReference type="EMBL" id="LZEY01000016">
    <property type="protein sequence ID" value="OBU10148.1"/>
    <property type="molecule type" value="Genomic_DNA"/>
</dbReference>
<dbReference type="PANTHER" id="PTHR32305">
    <property type="match status" value="1"/>
</dbReference>
<dbReference type="InterPro" id="IPR022385">
    <property type="entry name" value="Rhs_assc_core"/>
</dbReference>
<protein>
    <recommendedName>
        <fullName evidence="3">Toxin</fullName>
    </recommendedName>
</protein>
<name>A0A1B8HL85_9GAMM</name>
<feature type="non-terminal residue" evidence="1">
    <location>
        <position position="1"/>
    </location>
</feature>
<dbReference type="NCBIfam" id="TIGR03696">
    <property type="entry name" value="Rhs_assc_core"/>
    <property type="match status" value="1"/>
</dbReference>
<dbReference type="InterPro" id="IPR050708">
    <property type="entry name" value="T6SS_VgrG/RHS"/>
</dbReference>
<dbReference type="Pfam" id="PF14431">
    <property type="entry name" value="YwqJ-deaminase"/>
    <property type="match status" value="1"/>
</dbReference>
<dbReference type="InterPro" id="IPR041508">
    <property type="entry name" value="TcC-like_repeat"/>
</dbReference>
<gene>
    <name evidence="1" type="ORF">AYY18_18715</name>
</gene>
<dbReference type="Pfam" id="PF18807">
    <property type="entry name" value="TTc_toxin_rep"/>
    <property type="match status" value="1"/>
</dbReference>
<accession>A0A1B8HL85</accession>
<dbReference type="PANTHER" id="PTHR32305:SF15">
    <property type="entry name" value="PROTEIN RHSA-RELATED"/>
    <property type="match status" value="1"/>
</dbReference>
<keyword evidence="2" id="KW-1185">Reference proteome</keyword>
<dbReference type="Proteomes" id="UP000092377">
    <property type="component" value="Unassembled WGS sequence"/>
</dbReference>
<evidence type="ECO:0000313" key="2">
    <source>
        <dbReference type="Proteomes" id="UP000092377"/>
    </source>
</evidence>
<dbReference type="InterPro" id="IPR025968">
    <property type="entry name" value="YwqJ_deaminase"/>
</dbReference>